<comment type="caution">
    <text evidence="10">The sequence shown here is derived from an EMBL/GenBank/DDBJ whole genome shotgun (WGS) entry which is preliminary data.</text>
</comment>
<dbReference type="InterPro" id="IPR004827">
    <property type="entry name" value="bZIP"/>
</dbReference>
<organism evidence="10 12">
    <name type="scientific">Claviceps arundinis</name>
    <dbReference type="NCBI Taxonomy" id="1623583"/>
    <lineage>
        <taxon>Eukaryota</taxon>
        <taxon>Fungi</taxon>
        <taxon>Dikarya</taxon>
        <taxon>Ascomycota</taxon>
        <taxon>Pezizomycotina</taxon>
        <taxon>Sordariomycetes</taxon>
        <taxon>Hypocreomycetidae</taxon>
        <taxon>Hypocreales</taxon>
        <taxon>Clavicipitaceae</taxon>
        <taxon>Claviceps</taxon>
    </lineage>
</organism>
<evidence type="ECO:0000256" key="1">
    <source>
        <dbReference type="ARBA" id="ARBA00004123"/>
    </source>
</evidence>
<evidence type="ECO:0000256" key="3">
    <source>
        <dbReference type="ARBA" id="ARBA00023015"/>
    </source>
</evidence>
<keyword evidence="4" id="KW-0238">DNA-binding</keyword>
<dbReference type="CDD" id="cd14686">
    <property type="entry name" value="bZIP"/>
    <property type="match status" value="1"/>
</dbReference>
<comment type="subcellular location">
    <subcellularLocation>
        <location evidence="1">Nucleus</location>
    </subcellularLocation>
</comment>
<dbReference type="Pfam" id="PF00170">
    <property type="entry name" value="bZIP_1"/>
    <property type="match status" value="1"/>
</dbReference>
<feature type="compositionally biased region" description="Polar residues" evidence="7">
    <location>
        <begin position="385"/>
        <end position="394"/>
    </location>
</feature>
<evidence type="ECO:0000313" key="9">
    <source>
        <dbReference type="EMBL" id="KAG5955161.1"/>
    </source>
</evidence>
<evidence type="ECO:0000256" key="5">
    <source>
        <dbReference type="ARBA" id="ARBA00023163"/>
    </source>
</evidence>
<dbReference type="InterPro" id="IPR046347">
    <property type="entry name" value="bZIP_sf"/>
</dbReference>
<evidence type="ECO:0000259" key="8">
    <source>
        <dbReference type="PROSITE" id="PS50217"/>
    </source>
</evidence>
<sequence length="621" mass="68036">MASQFSMAQPLYRPANLTVDTHRVPQDYLEDDGESCMLDDAVDSGLGLSPPIADSRRQSFAMGSVLFSPKSEDWPSIDMRSVPSNQFADLNGRNNGNSHHPLMALNTAHSQIFPSQGNPWDLATGSACAQFNQMQESFNAGQAMFQRPLPSSFDNLGAIFPAMSSADPSIQRSPQKGWETPNQPIRKKRKTCSPVFPARDGLRKGDGIRKKNARAEIPAERNLNTIDTLIAQSANEQETKVLKQQKRLLRNRQAALDSRQRKKQHTDHLEEENKELRSVNTGLEQELASLKSQVEMLAQEKTNLMSCVDRVTMEKEDAIRASTIETAELRKKVAVLTNHVQRLENRGIHNNASGVSNHHFSAGNYNGMNGMPGSWDNTSYINDCSPSQQHQVRPQMSDMRPPKIEEPALPSETEKGSTSQGGLLFMLFLVGALVVSSRTMPTIPRVSEDVRAASAALLATVFKDAGISCLPESIRSMPPQPSGSAWSRSAGAGAGAGADMNNADMDNVAASSMLDDLGHALTRPTQEQMRQHIFSMSATQYDGVGNQDFLSEGLDTSQQSRKNLADALAAMRAASQHDQESAADVYTRSLLWEQIPLDVVRNFARLVAECNHGILGEIAVQ</sequence>
<dbReference type="EMBL" id="SRPR01000276">
    <property type="protein sequence ID" value="KAG5955161.1"/>
    <property type="molecule type" value="Genomic_DNA"/>
</dbReference>
<dbReference type="Proteomes" id="UP000784919">
    <property type="component" value="Unassembled WGS sequence"/>
</dbReference>
<dbReference type="PANTHER" id="PTHR47416:SF8">
    <property type="entry name" value="BASIC-LEUCINE ZIPPER TRANSCRIPTION FACTOR E-RELATED"/>
    <property type="match status" value="1"/>
</dbReference>
<reference evidence="10 11" key="1">
    <citation type="journal article" date="2020" name="bioRxiv">
        <title>Whole genome comparisons of ergot fungi reveals the divergence and evolution of species within the genus Claviceps are the result of varying mechanisms driving genome evolution and host range expansion.</title>
        <authorList>
            <person name="Wyka S.A."/>
            <person name="Mondo S.J."/>
            <person name="Liu M."/>
            <person name="Dettman J."/>
            <person name="Nalam V."/>
            <person name="Broders K.D."/>
        </authorList>
    </citation>
    <scope>NUCLEOTIDE SEQUENCE</scope>
    <source>
        <strain evidence="10">CCC 1102</strain>
        <strain evidence="9 11">LM583</strain>
    </source>
</reference>
<dbReference type="GO" id="GO:0005634">
    <property type="term" value="C:nucleus"/>
    <property type="evidence" value="ECO:0007669"/>
    <property type="project" value="UniProtKB-SubCell"/>
</dbReference>
<dbReference type="GO" id="GO:0003700">
    <property type="term" value="F:DNA-binding transcription factor activity"/>
    <property type="evidence" value="ECO:0007669"/>
    <property type="project" value="InterPro"/>
</dbReference>
<evidence type="ECO:0000313" key="11">
    <source>
        <dbReference type="Proteomes" id="UP000742024"/>
    </source>
</evidence>
<accession>A0A9P7MYS6</accession>
<protein>
    <recommendedName>
        <fullName evidence="8">BZIP domain-containing protein</fullName>
    </recommendedName>
</protein>
<evidence type="ECO:0000256" key="6">
    <source>
        <dbReference type="ARBA" id="ARBA00023242"/>
    </source>
</evidence>
<feature type="domain" description="BZIP" evidence="8">
    <location>
        <begin position="241"/>
        <end position="304"/>
    </location>
</feature>
<dbReference type="GO" id="GO:0003677">
    <property type="term" value="F:DNA binding"/>
    <property type="evidence" value="ECO:0007669"/>
    <property type="project" value="UniProtKB-KW"/>
</dbReference>
<evidence type="ECO:0000256" key="7">
    <source>
        <dbReference type="SAM" id="MobiDB-lite"/>
    </source>
</evidence>
<dbReference type="AlphaFoldDB" id="A0A9P7MYS6"/>
<evidence type="ECO:0000313" key="12">
    <source>
        <dbReference type="Proteomes" id="UP000784919"/>
    </source>
</evidence>
<dbReference type="Gene3D" id="1.20.5.170">
    <property type="match status" value="1"/>
</dbReference>
<dbReference type="SMART" id="SM00338">
    <property type="entry name" value="BRLZ"/>
    <property type="match status" value="1"/>
</dbReference>
<proteinExistence type="inferred from homology"/>
<dbReference type="PROSITE" id="PS50217">
    <property type="entry name" value="BZIP"/>
    <property type="match status" value="1"/>
</dbReference>
<evidence type="ECO:0000256" key="2">
    <source>
        <dbReference type="ARBA" id="ARBA00007163"/>
    </source>
</evidence>
<feature type="region of interest" description="Disordered" evidence="7">
    <location>
        <begin position="254"/>
        <end position="278"/>
    </location>
</feature>
<dbReference type="OrthoDB" id="644067at2759"/>
<keyword evidence="3" id="KW-0805">Transcription regulation</keyword>
<keyword evidence="6" id="KW-0539">Nucleus</keyword>
<evidence type="ECO:0000313" key="10">
    <source>
        <dbReference type="EMBL" id="KAG5974305.1"/>
    </source>
</evidence>
<dbReference type="PANTHER" id="PTHR47416">
    <property type="entry name" value="BASIC-LEUCINE ZIPPER TRANSCRIPTION FACTOR F-RELATED"/>
    <property type="match status" value="1"/>
</dbReference>
<name>A0A9P7MYS6_9HYPO</name>
<keyword evidence="5" id="KW-0804">Transcription</keyword>
<comment type="similarity">
    <text evidence="2">Belongs to the bZIP family.</text>
</comment>
<dbReference type="Proteomes" id="UP000742024">
    <property type="component" value="Unassembled WGS sequence"/>
</dbReference>
<dbReference type="SUPFAM" id="SSF57959">
    <property type="entry name" value="Leucine zipper domain"/>
    <property type="match status" value="1"/>
</dbReference>
<gene>
    <name evidence="10" type="ORF">E4U56_004817</name>
    <name evidence="9" type="ORF">E4U57_003683</name>
</gene>
<evidence type="ECO:0000256" key="4">
    <source>
        <dbReference type="ARBA" id="ARBA00023125"/>
    </source>
</evidence>
<feature type="region of interest" description="Disordered" evidence="7">
    <location>
        <begin position="385"/>
        <end position="417"/>
    </location>
</feature>
<dbReference type="EMBL" id="SRPS01000032">
    <property type="protein sequence ID" value="KAG5974305.1"/>
    <property type="molecule type" value="Genomic_DNA"/>
</dbReference>
<feature type="region of interest" description="Disordered" evidence="7">
    <location>
        <begin position="166"/>
        <end position="190"/>
    </location>
</feature>
<keyword evidence="11" id="KW-1185">Reference proteome</keyword>